<evidence type="ECO:0000313" key="3">
    <source>
        <dbReference type="Proteomes" id="UP000242146"/>
    </source>
</evidence>
<feature type="transmembrane region" description="Helical" evidence="1">
    <location>
        <begin position="101"/>
        <end position="120"/>
    </location>
</feature>
<accession>A0A1X2G647</accession>
<organism evidence="2 3">
    <name type="scientific">Hesseltinella vesiculosa</name>
    <dbReference type="NCBI Taxonomy" id="101127"/>
    <lineage>
        <taxon>Eukaryota</taxon>
        <taxon>Fungi</taxon>
        <taxon>Fungi incertae sedis</taxon>
        <taxon>Mucoromycota</taxon>
        <taxon>Mucoromycotina</taxon>
        <taxon>Mucoromycetes</taxon>
        <taxon>Mucorales</taxon>
        <taxon>Cunninghamellaceae</taxon>
        <taxon>Hesseltinella</taxon>
    </lineage>
</organism>
<dbReference type="STRING" id="101127.A0A1X2G647"/>
<dbReference type="EMBL" id="MCGT01000039">
    <property type="protein sequence ID" value="ORX46068.1"/>
    <property type="molecule type" value="Genomic_DNA"/>
</dbReference>
<evidence type="ECO:0000313" key="2">
    <source>
        <dbReference type="EMBL" id="ORX46068.1"/>
    </source>
</evidence>
<dbReference type="OrthoDB" id="60858at2759"/>
<name>A0A1X2G647_9FUNG</name>
<keyword evidence="1" id="KW-1133">Transmembrane helix</keyword>
<feature type="transmembrane region" description="Helical" evidence="1">
    <location>
        <begin position="140"/>
        <end position="159"/>
    </location>
</feature>
<evidence type="ECO:0000256" key="1">
    <source>
        <dbReference type="SAM" id="Phobius"/>
    </source>
</evidence>
<dbReference type="Proteomes" id="UP000242146">
    <property type="component" value="Unassembled WGS sequence"/>
</dbReference>
<comment type="caution">
    <text evidence="2">The sequence shown here is derived from an EMBL/GenBank/DDBJ whole genome shotgun (WGS) entry which is preliminary data.</text>
</comment>
<keyword evidence="1" id="KW-0472">Membrane</keyword>
<evidence type="ECO:0008006" key="4">
    <source>
        <dbReference type="Google" id="ProtNLM"/>
    </source>
</evidence>
<sequence>MPSLETPGWIRVWFLVSSLVVYWDATYCLFRPHSMEGGSLNFLWSPYNLYATVDYVYGLPALHARDGWTSAQASLNLVESTVNLLYLYLASQPAQYNPGKVQLLGFSSVLLTLNKTILYLLNEVFSGMKHTGHNDLQTFIVLWVIPNGLWILVPSMIAIQFGRQLCQRLAQAADKKSS</sequence>
<keyword evidence="3" id="KW-1185">Reference proteome</keyword>
<dbReference type="PANTHER" id="PTHR37919">
    <property type="entry name" value="PROTEIN CBG05606"/>
    <property type="match status" value="1"/>
</dbReference>
<dbReference type="PANTHER" id="PTHR37919:SF2">
    <property type="entry name" value="EXPERA DOMAIN-CONTAINING PROTEIN"/>
    <property type="match status" value="1"/>
</dbReference>
<protein>
    <recommendedName>
        <fullName evidence="4">EXPERA domain-containing protein</fullName>
    </recommendedName>
</protein>
<gene>
    <name evidence="2" type="ORF">DM01DRAFT_1294125</name>
</gene>
<proteinExistence type="predicted"/>
<reference evidence="2 3" key="1">
    <citation type="submission" date="2016-07" db="EMBL/GenBank/DDBJ databases">
        <title>Pervasive Adenine N6-methylation of Active Genes in Fungi.</title>
        <authorList>
            <consortium name="DOE Joint Genome Institute"/>
            <person name="Mondo S.J."/>
            <person name="Dannebaum R.O."/>
            <person name="Kuo R.C."/>
            <person name="Labutti K."/>
            <person name="Haridas S."/>
            <person name="Kuo A."/>
            <person name="Salamov A."/>
            <person name="Ahrendt S.R."/>
            <person name="Lipzen A."/>
            <person name="Sullivan W."/>
            <person name="Andreopoulos W.B."/>
            <person name="Clum A."/>
            <person name="Lindquist E."/>
            <person name="Daum C."/>
            <person name="Ramamoorthy G.K."/>
            <person name="Gryganskyi A."/>
            <person name="Culley D."/>
            <person name="Magnuson J.K."/>
            <person name="James T.Y."/>
            <person name="O'Malley M.A."/>
            <person name="Stajich J.E."/>
            <person name="Spatafora J.W."/>
            <person name="Visel A."/>
            <person name="Grigoriev I.V."/>
        </authorList>
    </citation>
    <scope>NUCLEOTIDE SEQUENCE [LARGE SCALE GENOMIC DNA]</scope>
    <source>
        <strain evidence="2 3">NRRL 3301</strain>
    </source>
</reference>
<dbReference type="AlphaFoldDB" id="A0A1X2G647"/>
<feature type="transmembrane region" description="Helical" evidence="1">
    <location>
        <begin position="12"/>
        <end position="30"/>
    </location>
</feature>
<keyword evidence="1" id="KW-0812">Transmembrane</keyword>